<keyword evidence="2" id="KW-1185">Reference proteome</keyword>
<dbReference type="InterPro" id="IPR010628">
    <property type="entry name" value="EutB"/>
</dbReference>
<dbReference type="PATRIC" id="fig|1297742.4.peg.3901"/>
<dbReference type="Pfam" id="PF05985">
    <property type="entry name" value="EutC"/>
    <property type="match status" value="1"/>
</dbReference>
<dbReference type="GO" id="GO:0009350">
    <property type="term" value="C:ethanolamine ammonia-lyase complex"/>
    <property type="evidence" value="ECO:0007669"/>
    <property type="project" value="TreeGrafter"/>
</dbReference>
<dbReference type="eggNOG" id="COG4302">
    <property type="taxonomic scope" value="Bacteria"/>
</dbReference>
<dbReference type="InterPro" id="IPR009246">
    <property type="entry name" value="EutC"/>
</dbReference>
<dbReference type="NCBIfam" id="NF011649">
    <property type="entry name" value="PRK15067.1"/>
    <property type="match status" value="1"/>
</dbReference>
<dbReference type="OrthoDB" id="9770909at2"/>
<proteinExistence type="predicted"/>
<dbReference type="eggNOG" id="COG4303">
    <property type="taxonomic scope" value="Bacteria"/>
</dbReference>
<dbReference type="KEGG" id="mym:A176_003859"/>
<dbReference type="Gene3D" id="3.40.50.11240">
    <property type="entry name" value="Ethanolamine ammonia-lyase light chain (EutC)"/>
    <property type="match status" value="1"/>
</dbReference>
<dbReference type="AlphaFoldDB" id="A0A0H4XFI1"/>
<dbReference type="PROSITE" id="PS51257">
    <property type="entry name" value="PROKAR_LIPOPROTEIN"/>
    <property type="match status" value="1"/>
</dbReference>
<keyword evidence="1" id="KW-0456">Lyase</keyword>
<dbReference type="Gene3D" id="3.20.20.70">
    <property type="entry name" value="Aldolase class I"/>
    <property type="match status" value="1"/>
</dbReference>
<dbReference type="GO" id="GO:0046336">
    <property type="term" value="P:ethanolamine catabolic process"/>
    <property type="evidence" value="ECO:0007669"/>
    <property type="project" value="TreeGrafter"/>
</dbReference>
<dbReference type="Proteomes" id="UP000009026">
    <property type="component" value="Chromosome"/>
</dbReference>
<sequence length="778" mass="84690">MDLDPRFLLHRRAVLTAMVGGATASLLGCRRKPEPSPIPEGVYIPDVKSGEDVFGYVQRLRGAFDDALYKQVLGAANAFKEGDALVGVAAADAMSRENARTLLANTRVSDVRHHPLHEDALHALSLEAEDPRATAETAPWTLGRLKQFLLESDEAAIQAISPGLGSDTIGCVVKLMSDAELIALGRKVFNPLPGSNVGARGYMGARIQPNSPTDNVDDIRWQVFDGFSYAVGDVVLGCNPVSSTPESVAAIESALQEILVTFGLVDVLPHCVLSHIDVQAEVERRQPGTTGVWFQSIAGSDSANATFDISVEKMLAYADERTGPYGLYFETGQGADFTNGHGHGYDMVLHESRKYGFARALSQRVARARREAGHEAQPWVHLNDVAGFIGPEVFRTREQLVRCCLEDIAMGKLHGLTIGLDVCSTLHMDVSLDDLDWCIERIMPANPAYLMALPTKNDPMLGYLTTGFQDHVRVRERFGYKVDDRMWAFFQRLGVIDAAGRPTAHFGDPVWVYLRYLRAKGDVRPEATIRAEAERQLTEIRARGVPMARGYGANPWDLEPALDAEMRRVYADSKKSLWTELTPAFISAVPAGVPLVSKSQDRTEYILHPETGEQLDAASLEAVLALRARHEGRYDVQLMVSDGLNALAIMDEGQLAPYLEALRAALSAAGYQPAPEHLVLTAGRVRAGYRVGEALYAGLADGARHRALIHVIGERPGTGHHTFSAYITAPTGDVWSQPGKVDHNITRVVSGVATTAYAPTLAAPETVRLLQQLAPRGG</sequence>
<dbReference type="RefSeq" id="WP_002640508.1">
    <property type="nucleotide sequence ID" value="NZ_CP012109.1"/>
</dbReference>
<evidence type="ECO:0000313" key="2">
    <source>
        <dbReference type="Proteomes" id="UP000009026"/>
    </source>
</evidence>
<gene>
    <name evidence="1" type="ORF">A176_003859</name>
</gene>
<dbReference type="STRING" id="1297742.A176_003859"/>
<evidence type="ECO:0000313" key="1">
    <source>
        <dbReference type="EMBL" id="AKQ66947.1"/>
    </source>
</evidence>
<dbReference type="InterPro" id="IPR013785">
    <property type="entry name" value="Aldolase_TIM"/>
</dbReference>
<dbReference type="Gene3D" id="1.10.220.70">
    <property type="entry name" value="lyase"/>
    <property type="match status" value="1"/>
</dbReference>
<dbReference type="InterPro" id="IPR044939">
    <property type="entry name" value="EutB_dom_2_sf"/>
</dbReference>
<protein>
    <submittedName>
        <fullName evidence="1">Ethanolamine ammonia-lyase heavy chain</fullName>
    </submittedName>
</protein>
<dbReference type="GO" id="GO:0008851">
    <property type="term" value="F:ethanolamine ammonia-lyase activity"/>
    <property type="evidence" value="ECO:0007669"/>
    <property type="project" value="InterPro"/>
</dbReference>
<dbReference type="PANTHER" id="PTHR39329:SF1">
    <property type="entry name" value="ETHANOLAMINE AMMONIA-LYASE LARGE SUBUNIT"/>
    <property type="match status" value="1"/>
</dbReference>
<accession>A0A0H4XFI1</accession>
<dbReference type="GO" id="GO:0006520">
    <property type="term" value="P:amino acid metabolic process"/>
    <property type="evidence" value="ECO:0007669"/>
    <property type="project" value="InterPro"/>
</dbReference>
<dbReference type="PANTHER" id="PTHR39329">
    <property type="entry name" value="ETHANOLAMINE AMMONIA-LYASE HEAVY CHAIN"/>
    <property type="match status" value="1"/>
</dbReference>
<dbReference type="InterPro" id="IPR042251">
    <property type="entry name" value="EutC_C"/>
</dbReference>
<organism evidence="1 2">
    <name type="scientific">Pseudomyxococcus hansupus</name>
    <dbReference type="NCBI Taxonomy" id="1297742"/>
    <lineage>
        <taxon>Bacteria</taxon>
        <taxon>Pseudomonadati</taxon>
        <taxon>Myxococcota</taxon>
        <taxon>Myxococcia</taxon>
        <taxon>Myxococcales</taxon>
        <taxon>Cystobacterineae</taxon>
        <taxon>Myxococcaceae</taxon>
        <taxon>Pseudomyxococcus</taxon>
    </lineage>
</organism>
<reference evidence="1 2" key="1">
    <citation type="journal article" date="2016" name="PLoS ONE">
        <title>Complete Genome Sequence and Comparative Genomics of a Novel Myxobacterium Myxococcus hansupus.</title>
        <authorList>
            <person name="Sharma G."/>
            <person name="Narwani T."/>
            <person name="Subramanian S."/>
        </authorList>
    </citation>
    <scope>NUCLEOTIDE SEQUENCE [LARGE SCALE GENOMIC DNA]</scope>
    <source>
        <strain evidence="2">mixupus</strain>
    </source>
</reference>
<name>A0A0H4XFI1_9BACT</name>
<dbReference type="GO" id="GO:0005829">
    <property type="term" value="C:cytosol"/>
    <property type="evidence" value="ECO:0007669"/>
    <property type="project" value="TreeGrafter"/>
</dbReference>
<dbReference type="Pfam" id="PF06751">
    <property type="entry name" value="EutB"/>
    <property type="match status" value="1"/>
</dbReference>
<dbReference type="EMBL" id="CP012109">
    <property type="protein sequence ID" value="AKQ66947.1"/>
    <property type="molecule type" value="Genomic_DNA"/>
</dbReference>